<gene>
    <name evidence="2" type="ORF">N568_0102135</name>
</gene>
<feature type="transmembrane region" description="Helical" evidence="1">
    <location>
        <begin position="164"/>
        <end position="185"/>
    </location>
</feature>
<feature type="transmembrane region" description="Helical" evidence="1">
    <location>
        <begin position="12"/>
        <end position="38"/>
    </location>
</feature>
<feature type="transmembrane region" description="Helical" evidence="1">
    <location>
        <begin position="50"/>
        <end position="72"/>
    </location>
</feature>
<feature type="transmembrane region" description="Helical" evidence="1">
    <location>
        <begin position="84"/>
        <end position="110"/>
    </location>
</feature>
<dbReference type="AlphaFoldDB" id="V8ASE8"/>
<comment type="caution">
    <text evidence="2">The sequence shown here is derived from an EMBL/GenBank/DDBJ whole genome shotgun (WGS) entry which is preliminary data.</text>
</comment>
<keyword evidence="1" id="KW-1133">Transmembrane helix</keyword>
<reference evidence="2 3" key="1">
    <citation type="submission" date="2013-07" db="EMBL/GenBank/DDBJ databases">
        <title>Isolation of Lactococcus garvieae strain TRF1 from the fecal material of a timber rattlesnake.</title>
        <authorList>
            <person name="McLaughlin R.W."/>
            <person name="Cochran P.A."/>
            <person name="Dowd S.E."/>
        </authorList>
    </citation>
    <scope>NUCLEOTIDE SEQUENCE [LARGE SCALE GENOMIC DNA]</scope>
    <source>
        <strain evidence="2 3">TRF1</strain>
    </source>
</reference>
<accession>V8ASE8</accession>
<name>V8ASE8_9LACT</name>
<organism evidence="2 3">
    <name type="scientific">Lactococcus garvieae TRF1</name>
    <dbReference type="NCBI Taxonomy" id="1380772"/>
    <lineage>
        <taxon>Bacteria</taxon>
        <taxon>Bacillati</taxon>
        <taxon>Bacillota</taxon>
        <taxon>Bacilli</taxon>
        <taxon>Lactobacillales</taxon>
        <taxon>Streptococcaceae</taxon>
        <taxon>Lactococcus</taxon>
    </lineage>
</organism>
<evidence type="ECO:0000313" key="3">
    <source>
        <dbReference type="Proteomes" id="UP000018692"/>
    </source>
</evidence>
<evidence type="ECO:0000256" key="1">
    <source>
        <dbReference type="SAM" id="Phobius"/>
    </source>
</evidence>
<protein>
    <submittedName>
        <fullName evidence="2">Uncharacterized protein</fullName>
    </submittedName>
</protein>
<dbReference type="EMBL" id="AVFE01000004">
    <property type="protein sequence ID" value="ETD05510.1"/>
    <property type="molecule type" value="Genomic_DNA"/>
</dbReference>
<feature type="transmembrane region" description="Helical" evidence="1">
    <location>
        <begin position="211"/>
        <end position="231"/>
    </location>
</feature>
<keyword evidence="1" id="KW-0472">Membrane</keyword>
<evidence type="ECO:0000313" key="2">
    <source>
        <dbReference type="EMBL" id="ETD05510.1"/>
    </source>
</evidence>
<proteinExistence type="predicted"/>
<dbReference type="Proteomes" id="UP000018692">
    <property type="component" value="Unassembled WGS sequence"/>
</dbReference>
<keyword evidence="1" id="KW-0812">Transmembrane</keyword>
<feature type="transmembrane region" description="Helical" evidence="1">
    <location>
        <begin position="130"/>
        <end position="152"/>
    </location>
</feature>
<sequence length="242" mass="27044">MRYKTAVEYRLLKQIISLGIFFLWWILFGIAFPVIGILVSGAKTNLSADISIPIIIFSIIISFIGGGSDFKFFIQNGLSRFNIFLVNLTSITITSLMTSVLVFFLSKISFESLDLSVMIISKGFYYNDNLFVNILLLFVLFFFCSSLGLLIGTLNDMLTGLKKIIVLLLAMSIPIVAAILIQLGGETVQMHIIDFLKYILGYSEQNTLSSIPLSVTLLVLTSIIYALLLVLTQHHEIRHKSV</sequence>
<dbReference type="PATRIC" id="fig|1380772.3.peg.421"/>